<organism evidence="5 6">
    <name type="scientific">Byssochlamys spectabilis</name>
    <name type="common">Paecilomyces variotii</name>
    <dbReference type="NCBI Taxonomy" id="264951"/>
    <lineage>
        <taxon>Eukaryota</taxon>
        <taxon>Fungi</taxon>
        <taxon>Dikarya</taxon>
        <taxon>Ascomycota</taxon>
        <taxon>Pezizomycotina</taxon>
        <taxon>Eurotiomycetes</taxon>
        <taxon>Eurotiomycetidae</taxon>
        <taxon>Eurotiales</taxon>
        <taxon>Thermoascaceae</taxon>
        <taxon>Paecilomyces</taxon>
    </lineage>
</organism>
<dbReference type="GO" id="GO:0106335">
    <property type="term" value="F:tRNA (5-carboxymethyluridine(34)-5-O)-methyltransferase activity"/>
    <property type="evidence" value="ECO:0007669"/>
    <property type="project" value="TreeGrafter"/>
</dbReference>
<accession>A0A443HTD4</accession>
<dbReference type="GO" id="GO:0000049">
    <property type="term" value="F:tRNA binding"/>
    <property type="evidence" value="ECO:0007669"/>
    <property type="project" value="TreeGrafter"/>
</dbReference>
<dbReference type="GO" id="GO:0008757">
    <property type="term" value="F:S-adenosylmethionine-dependent methyltransferase activity"/>
    <property type="evidence" value="ECO:0007669"/>
    <property type="project" value="InterPro"/>
</dbReference>
<evidence type="ECO:0000259" key="4">
    <source>
        <dbReference type="Pfam" id="PF08241"/>
    </source>
</evidence>
<dbReference type="GO" id="GO:0005634">
    <property type="term" value="C:nucleus"/>
    <property type="evidence" value="ECO:0007669"/>
    <property type="project" value="TreeGrafter"/>
</dbReference>
<evidence type="ECO:0000313" key="5">
    <source>
        <dbReference type="EMBL" id="RWQ95081.1"/>
    </source>
</evidence>
<comment type="caution">
    <text evidence="5">The sequence shown here is derived from an EMBL/GenBank/DDBJ whole genome shotgun (WGS) entry which is preliminary data.</text>
</comment>
<dbReference type="InterPro" id="IPR029063">
    <property type="entry name" value="SAM-dependent_MTases_sf"/>
</dbReference>
<protein>
    <recommendedName>
        <fullName evidence="4">Methyltransferase type 11 domain-containing protein</fullName>
    </recommendedName>
</protein>
<keyword evidence="6" id="KW-1185">Reference proteome</keyword>
<dbReference type="PANTHER" id="PTHR13069:SF21">
    <property type="entry name" value="ALKYLATED DNA REPAIR PROTEIN ALKB HOMOLOG 8"/>
    <property type="match status" value="1"/>
</dbReference>
<dbReference type="Proteomes" id="UP000283841">
    <property type="component" value="Unassembled WGS sequence"/>
</dbReference>
<dbReference type="VEuPathDB" id="FungiDB:C8Q69DRAFT_402995"/>
<dbReference type="RefSeq" id="XP_028484726.1">
    <property type="nucleotide sequence ID" value="XM_028627982.1"/>
</dbReference>
<keyword evidence="3" id="KW-1133">Transmembrane helix</keyword>
<proteinExistence type="predicted"/>
<evidence type="ECO:0000256" key="1">
    <source>
        <dbReference type="ARBA" id="ARBA00022603"/>
    </source>
</evidence>
<dbReference type="GO" id="GO:0005737">
    <property type="term" value="C:cytoplasm"/>
    <property type="evidence" value="ECO:0007669"/>
    <property type="project" value="TreeGrafter"/>
</dbReference>
<keyword evidence="1" id="KW-0489">Methyltransferase</keyword>
<keyword evidence="2" id="KW-0808">Transferase</keyword>
<keyword evidence="3" id="KW-0812">Transmembrane</keyword>
<dbReference type="AlphaFoldDB" id="A0A443HTD4"/>
<keyword evidence="3" id="KW-0472">Membrane</keyword>
<feature type="transmembrane region" description="Helical" evidence="3">
    <location>
        <begin position="77"/>
        <end position="103"/>
    </location>
</feature>
<dbReference type="SUPFAM" id="SSF53335">
    <property type="entry name" value="S-adenosyl-L-methionine-dependent methyltransferases"/>
    <property type="match status" value="2"/>
</dbReference>
<dbReference type="Gene3D" id="3.40.50.150">
    <property type="entry name" value="Vaccinia Virus protein VP39"/>
    <property type="match status" value="1"/>
</dbReference>
<evidence type="ECO:0000313" key="6">
    <source>
        <dbReference type="Proteomes" id="UP000283841"/>
    </source>
</evidence>
<dbReference type="STRING" id="264951.A0A443HTD4"/>
<name>A0A443HTD4_BYSSP</name>
<dbReference type="CDD" id="cd02440">
    <property type="entry name" value="AdoMet_MTases"/>
    <property type="match status" value="1"/>
</dbReference>
<dbReference type="GeneID" id="39597259"/>
<evidence type="ECO:0000256" key="2">
    <source>
        <dbReference type="ARBA" id="ARBA00022679"/>
    </source>
</evidence>
<gene>
    <name evidence="5" type="ORF">C8Q69DRAFT_402995</name>
</gene>
<dbReference type="InterPro" id="IPR013216">
    <property type="entry name" value="Methyltransf_11"/>
</dbReference>
<dbReference type="GO" id="GO:0002098">
    <property type="term" value="P:tRNA wobble uridine modification"/>
    <property type="evidence" value="ECO:0007669"/>
    <property type="project" value="TreeGrafter"/>
</dbReference>
<feature type="domain" description="Methyltransferase type 11" evidence="4">
    <location>
        <begin position="126"/>
        <end position="186"/>
    </location>
</feature>
<dbReference type="EMBL" id="RCNU01000006">
    <property type="protein sequence ID" value="RWQ95081.1"/>
    <property type="molecule type" value="Genomic_DNA"/>
</dbReference>
<sequence length="285" mass="32429">MASSEVSNSSTKPHENSEAYEEEHVHQVYQQIAQHFSATRYKPWPVVERFLKEQTPGSIGLDIGCGNGKYLTVNPDVFILGISAVFFFLICFIFFTSSCFLFLSNSIMSPVYKMSILCNITLRRARALARIAIKHQPHSTILADILDLPHPYSRFDFAISIAVIHHLSTPERRVRAIAEILQTLKPTTNNSRGGTALVYVWALEQKESRRGWDKGDQQDIMVPWVLKQKPTESGSNNEQKVFHRYYHLYESGELERDICSAGGKVLDSGYDKDNWWAIATRSPET</sequence>
<dbReference type="Pfam" id="PF08241">
    <property type="entry name" value="Methyltransf_11"/>
    <property type="match status" value="1"/>
</dbReference>
<dbReference type="PANTHER" id="PTHR13069">
    <property type="entry name" value="ALKYLATED DNA REPAIR PROTEIN ALKB HOMOLOG 8"/>
    <property type="match status" value="1"/>
</dbReference>
<dbReference type="GO" id="GO:0030488">
    <property type="term" value="P:tRNA methylation"/>
    <property type="evidence" value="ECO:0007669"/>
    <property type="project" value="TreeGrafter"/>
</dbReference>
<reference evidence="5 6" key="1">
    <citation type="journal article" date="2018" name="Front. Microbiol.">
        <title>Genomic and genetic insights into a cosmopolitan fungus, Paecilomyces variotii (Eurotiales).</title>
        <authorList>
            <person name="Urquhart A.S."/>
            <person name="Mondo S.J."/>
            <person name="Makela M.R."/>
            <person name="Hane J.K."/>
            <person name="Wiebenga A."/>
            <person name="He G."/>
            <person name="Mihaltcheva S."/>
            <person name="Pangilinan J."/>
            <person name="Lipzen A."/>
            <person name="Barry K."/>
            <person name="de Vries R.P."/>
            <person name="Grigoriev I.V."/>
            <person name="Idnurm A."/>
        </authorList>
    </citation>
    <scope>NUCLEOTIDE SEQUENCE [LARGE SCALE GENOMIC DNA]</scope>
    <source>
        <strain evidence="5 6">CBS 101075</strain>
    </source>
</reference>
<evidence type="ECO:0000256" key="3">
    <source>
        <dbReference type="SAM" id="Phobius"/>
    </source>
</evidence>
<dbReference type="InterPro" id="IPR051422">
    <property type="entry name" value="AlkB_tRNA_MeTrf/Diox"/>
</dbReference>